<accession>A0A5C8PTF9</accession>
<name>A0A5C8PTF9_9HYPH</name>
<reference evidence="2 3" key="1">
    <citation type="submission" date="2019-06" db="EMBL/GenBank/DDBJ databases">
        <title>New taxonomy in bacterial strain CC-CFT640, isolated from vineyard.</title>
        <authorList>
            <person name="Lin S.-Y."/>
            <person name="Tsai C.-F."/>
            <person name="Young C.-C."/>
        </authorList>
    </citation>
    <scope>NUCLEOTIDE SEQUENCE [LARGE SCALE GENOMIC DNA]</scope>
    <source>
        <strain evidence="2 3">CC-CFT640</strain>
    </source>
</reference>
<evidence type="ECO:0000256" key="1">
    <source>
        <dbReference type="SAM" id="MobiDB-lite"/>
    </source>
</evidence>
<dbReference type="EMBL" id="VDUZ01000003">
    <property type="protein sequence ID" value="TXL81642.1"/>
    <property type="molecule type" value="Genomic_DNA"/>
</dbReference>
<dbReference type="Proteomes" id="UP000321638">
    <property type="component" value="Unassembled WGS sequence"/>
</dbReference>
<evidence type="ECO:0000313" key="2">
    <source>
        <dbReference type="EMBL" id="TXL81642.1"/>
    </source>
</evidence>
<keyword evidence="3" id="KW-1185">Reference proteome</keyword>
<proteinExistence type="predicted"/>
<dbReference type="OrthoDB" id="8286321at2"/>
<sequence length="82" mass="8876">MSPSFPAGLYGIHVIPSAASGRRHLDAVDQITPEFAGVYRRSHACPMRTIPPGLQHRARGHAALGQRTSSPVNAFRRESITS</sequence>
<comment type="caution">
    <text evidence="2">The sequence shown here is derived from an EMBL/GenBank/DDBJ whole genome shotgun (WGS) entry which is preliminary data.</text>
</comment>
<dbReference type="AlphaFoldDB" id="A0A5C8PTF9"/>
<protein>
    <submittedName>
        <fullName evidence="2">Uncharacterized protein</fullName>
    </submittedName>
</protein>
<evidence type="ECO:0000313" key="3">
    <source>
        <dbReference type="Proteomes" id="UP000321638"/>
    </source>
</evidence>
<feature type="region of interest" description="Disordered" evidence="1">
    <location>
        <begin position="51"/>
        <end position="82"/>
    </location>
</feature>
<gene>
    <name evidence="2" type="ORF">FHP25_03690</name>
</gene>
<organism evidence="2 3">
    <name type="scientific">Vineibacter terrae</name>
    <dbReference type="NCBI Taxonomy" id="2586908"/>
    <lineage>
        <taxon>Bacteria</taxon>
        <taxon>Pseudomonadati</taxon>
        <taxon>Pseudomonadota</taxon>
        <taxon>Alphaproteobacteria</taxon>
        <taxon>Hyphomicrobiales</taxon>
        <taxon>Vineibacter</taxon>
    </lineage>
</organism>